<dbReference type="GO" id="GO:0006487">
    <property type="term" value="P:protein N-linked glycosylation"/>
    <property type="evidence" value="ECO:0007669"/>
    <property type="project" value="TreeGrafter"/>
</dbReference>
<reference evidence="16" key="1">
    <citation type="journal article" date="2006" name="Proc. Natl. Acad. Sci. U.S.A.">
        <title>Genome analysis of the smallest free-living eukaryote Ostreococcus tauri unveils many unique features.</title>
        <authorList>
            <person name="Derelle E."/>
            <person name="Ferraz C."/>
            <person name="Rombauts S."/>
            <person name="Rouze P."/>
            <person name="Worden A.Z."/>
            <person name="Robbens S."/>
            <person name="Partensky F."/>
            <person name="Degroeve S."/>
            <person name="Echeynie S."/>
            <person name="Cooke R."/>
            <person name="Saeys Y."/>
            <person name="Wuyts J."/>
            <person name="Jabbari K."/>
            <person name="Bowler C."/>
            <person name="Panaud O."/>
            <person name="Piegu B."/>
            <person name="Ball S.G."/>
            <person name="Ral J.-P."/>
            <person name="Bouget F.-Y."/>
            <person name="Piganeau G."/>
            <person name="De Baets B."/>
            <person name="Picard A."/>
            <person name="Delseny M."/>
            <person name="Demaille J."/>
            <person name="Van de Peer Y."/>
            <person name="Moreau H."/>
        </authorList>
    </citation>
    <scope>NUCLEOTIDE SEQUENCE [LARGE SCALE GENOMIC DNA]</scope>
    <source>
        <strain evidence="16">OTTH 0595 / CCAP 157/2 / RCC745</strain>
    </source>
</reference>
<dbReference type="InParanoid" id="A0A090M3X0"/>
<dbReference type="GO" id="GO:0004377">
    <property type="term" value="F:GDP-Man:Man(3)GlcNAc(2)-PP-Dol alpha-1,2-mannosyltransferase activity"/>
    <property type="evidence" value="ECO:0007669"/>
    <property type="project" value="UniProtKB-UniRule"/>
</dbReference>
<comment type="caution">
    <text evidence="15">The sequence shown here is derived from an EMBL/GenBank/DDBJ whole genome shotgun (WGS) entry which is preliminary data.</text>
</comment>
<evidence type="ECO:0000256" key="2">
    <source>
        <dbReference type="ARBA" id="ARBA00004922"/>
    </source>
</evidence>
<comment type="catalytic activity">
    <reaction evidence="11 12">
        <text>an alpha-D-Man-(1-&gt;3)-[alpha-D-Man-(1-&gt;6)]-beta-D-Man-(1-&gt;4)-beta-D-GlcNAc-(1-&gt;4)-alpha-D-GlcNAc-diphospho-di-trans,poly-cis-dolichol + 2 GDP-alpha-D-mannose = an alpha-D-Man-(1-&gt;2)-alpha-D-Man-(1-&gt;2)-alpha-D-Man-(1-&gt;3)-[alpha-D-Man-(1-&gt;6)]-beta-D-Man-(1-&gt;4)-beta-D-GlcNAc-(1-&gt;4)-alpha-D-GlcNAc-diphospho-di-trans,poly-cis-dolichol + 2 GDP + 2 H(+)</text>
        <dbReference type="Rhea" id="RHEA:29523"/>
        <dbReference type="Rhea" id="RHEA-COMP:19515"/>
        <dbReference type="Rhea" id="RHEA-COMP:19516"/>
        <dbReference type="ChEBI" id="CHEBI:15378"/>
        <dbReference type="ChEBI" id="CHEBI:57527"/>
        <dbReference type="ChEBI" id="CHEBI:58189"/>
        <dbReference type="ChEBI" id="CHEBI:132511"/>
        <dbReference type="ChEBI" id="CHEBI:132515"/>
        <dbReference type="EC" id="2.4.1.131"/>
    </reaction>
    <physiologicalReaction direction="left-to-right" evidence="11 12">
        <dbReference type="Rhea" id="RHEA:29524"/>
    </physiologicalReaction>
</comment>
<evidence type="ECO:0000256" key="7">
    <source>
        <dbReference type="ARBA" id="ARBA00022692"/>
    </source>
</evidence>
<dbReference type="Proteomes" id="UP000009170">
    <property type="component" value="Unassembled WGS sequence"/>
</dbReference>
<protein>
    <recommendedName>
        <fullName evidence="4 12">GDP-Man:Man(3)GlcNAc(2)-PP-Dol alpha-1,2-mannosyltransferase</fullName>
        <ecNumber evidence="3 12">2.4.1.131</ecNumber>
    </recommendedName>
</protein>
<dbReference type="OrthoDB" id="2276068at2759"/>
<keyword evidence="8 12" id="KW-0256">Endoplasmic reticulum</keyword>
<dbReference type="STRING" id="70448.A0A090M3X0"/>
<dbReference type="KEGG" id="ota:OT_ostta09g00280"/>
<comment type="function">
    <text evidence="12">GDP-Man:Man(3)GlcNAc(2)-PP-Dol alpha-1,2-mannosyltransferase that operates in the biosynthetic pathway of dolichol-linked oligosaccharides, the glycan precursors employed in protein asparagine (N)-glycosylation. The assembly of dolichol-linked oligosaccharides begins on the cytosolic side of the endoplasmic reticulum membrane and finishes in its lumen. The sequential addition of sugars to dolichol pyrophosphate produces dolichol-linked oligosaccharides containing fourteen sugars, including two GlcNAcs, nine mannoses and three glucoses. Once assembled, the oligosaccharide is transferred from the lipid to nascent proteins by oligosaccharyltransferases. Catalyzes, on the cytoplasmic face of the endoplasmic reticulum, the addition of the fourth and fifth mannose residues to the dolichol-linked oligosaccharide chain, to produce Man(5)GlcNAc(2)-PP-dolichol core oligosaccharide.</text>
</comment>
<evidence type="ECO:0000256" key="3">
    <source>
        <dbReference type="ARBA" id="ARBA00012645"/>
    </source>
</evidence>
<evidence type="ECO:0000256" key="1">
    <source>
        <dbReference type="ARBA" id="ARBA00004389"/>
    </source>
</evidence>
<dbReference type="InterPro" id="IPR038013">
    <property type="entry name" value="ALG11"/>
</dbReference>
<dbReference type="AlphaFoldDB" id="A0A090M3X0"/>
<keyword evidence="9" id="KW-1133">Transmembrane helix</keyword>
<dbReference type="PANTHER" id="PTHR45919">
    <property type="entry name" value="GDP-MAN:MAN(3)GLCNAC(2)-PP-DOL ALPHA-1,2-MANNOSYLTRANSFERASE"/>
    <property type="match status" value="1"/>
</dbReference>
<feature type="domain" description="Glycosyl transferase family 1" evidence="13">
    <location>
        <begin position="315"/>
        <end position="490"/>
    </location>
</feature>
<dbReference type="EMBL" id="CAID01000009">
    <property type="protein sequence ID" value="CEF98915.1"/>
    <property type="molecule type" value="Genomic_DNA"/>
</dbReference>
<dbReference type="UniPathway" id="UPA00378"/>
<accession>A0A090M3X0</accession>
<keyword evidence="16" id="KW-1185">Reference proteome</keyword>
<dbReference type="Pfam" id="PF00534">
    <property type="entry name" value="Glycos_transf_1"/>
    <property type="match status" value="1"/>
</dbReference>
<dbReference type="CDD" id="cd03806">
    <property type="entry name" value="GT4_ALG11-like"/>
    <property type="match status" value="1"/>
</dbReference>
<feature type="domain" description="ALG11 mannosyltransferase N-terminal" evidence="14">
    <location>
        <begin position="52"/>
        <end position="281"/>
    </location>
</feature>
<reference evidence="15 16" key="2">
    <citation type="journal article" date="2014" name="BMC Genomics">
        <title>An improved genome of the model marine alga Ostreococcus tauri unfolds by assessing Illumina de novo assemblies.</title>
        <authorList>
            <person name="Blanc-Mathieu R."/>
            <person name="Verhelst B."/>
            <person name="Derelle E."/>
            <person name="Rombauts S."/>
            <person name="Bouget F.Y."/>
            <person name="Carre I."/>
            <person name="Chateau A."/>
            <person name="Eyre-Walker A."/>
            <person name="Grimsley N."/>
            <person name="Moreau H."/>
            <person name="Piegu B."/>
            <person name="Rivals E."/>
            <person name="Schackwitz W."/>
            <person name="Van de Peer Y."/>
            <person name="Piganeau G."/>
        </authorList>
    </citation>
    <scope>NUCLEOTIDE SEQUENCE [LARGE SCALE GENOMIC DNA]</scope>
    <source>
        <strain evidence="16">OTTH 0595 / CCAP 157/2 / RCC745</strain>
    </source>
</reference>
<gene>
    <name evidence="15" type="ORF">OT_ostta09g00280</name>
</gene>
<dbReference type="SUPFAM" id="SSF53756">
    <property type="entry name" value="UDP-Glycosyltransferase/glycogen phosphorylase"/>
    <property type="match status" value="1"/>
</dbReference>
<keyword evidence="6 12" id="KW-0808">Transferase</keyword>
<evidence type="ECO:0000256" key="11">
    <source>
        <dbReference type="ARBA" id="ARBA00045065"/>
    </source>
</evidence>
<dbReference type="PANTHER" id="PTHR45919:SF1">
    <property type="entry name" value="GDP-MAN:MAN(3)GLCNAC(2)-PP-DOL ALPHA-1,2-MANNOSYLTRANSFERASE"/>
    <property type="match status" value="1"/>
</dbReference>
<evidence type="ECO:0000256" key="6">
    <source>
        <dbReference type="ARBA" id="ARBA00022679"/>
    </source>
</evidence>
<sequence length="515" mass="57260">MAHAWKTSARARRTNARRIIERVWNRRKMLDDARGTTAGRARGADRVGRLRVIGFYHPAHADGGGGERVLFAAIASAQRDAKRRSAEAEASGRSSESARVAFVVYASAPDMGARGDRVVDGADVVRRAKERFGVELDDDVVVVRLRNERYSRAENYRWCTIARQFLGSAFLGWEALWAFTPDVFVDTVGHAATYPLARYVFGCETAAYVHYPTVSTDMIDRVAAGRVMYNNSGRFAASKFLTGLKLVYYRLFAVAYRWCGRACACVMVNSSWTKAHIDTLWGVDAKIVYPPCNVEDLSTIPLTRPLLDANGAAVKKDKASIRVVSVGQFRPEKAHLVQIAAWKALKKMKNRSTNIENAILVFVGGCRDKADRERLADLKQSVKDLELEDSVQFHVDAPYDVVRRELSRASIGLHAMLDEHFGICVVEYMAAGAIPVAHASGGPLLDIIRDVPKGVTGFTADTPQAFAEILEHVIMMRRAEREEIAGRARERSKLFTEANFRESFINALVNAGIWM</sequence>
<dbReference type="InterPro" id="IPR001296">
    <property type="entry name" value="Glyco_trans_1"/>
</dbReference>
<dbReference type="GO" id="GO:0005789">
    <property type="term" value="C:endoplasmic reticulum membrane"/>
    <property type="evidence" value="ECO:0007669"/>
    <property type="project" value="UniProtKB-SubCell"/>
</dbReference>
<name>A0A090M3X0_OSTTA</name>
<evidence type="ECO:0000313" key="15">
    <source>
        <dbReference type="EMBL" id="CEF98915.1"/>
    </source>
</evidence>
<evidence type="ECO:0000256" key="9">
    <source>
        <dbReference type="ARBA" id="ARBA00022989"/>
    </source>
</evidence>
<dbReference type="RefSeq" id="XP_022839542.1">
    <property type="nucleotide sequence ID" value="XM_022983262.1"/>
</dbReference>
<comment type="similarity">
    <text evidence="12">Belongs to the glycosyltransferase group 1 family. Glycosyltransferase 4 subfamily.</text>
</comment>
<dbReference type="Gene3D" id="3.40.50.2000">
    <property type="entry name" value="Glycogen Phosphorylase B"/>
    <property type="match status" value="1"/>
</dbReference>
<evidence type="ECO:0000256" key="8">
    <source>
        <dbReference type="ARBA" id="ARBA00022824"/>
    </source>
</evidence>
<organism evidence="15 16">
    <name type="scientific">Ostreococcus tauri</name>
    <name type="common">Marine green alga</name>
    <dbReference type="NCBI Taxonomy" id="70448"/>
    <lineage>
        <taxon>Eukaryota</taxon>
        <taxon>Viridiplantae</taxon>
        <taxon>Chlorophyta</taxon>
        <taxon>Mamiellophyceae</taxon>
        <taxon>Mamiellales</taxon>
        <taxon>Bathycoccaceae</taxon>
        <taxon>Ostreococcus</taxon>
    </lineage>
</organism>
<dbReference type="Pfam" id="PF15924">
    <property type="entry name" value="ALG11_N"/>
    <property type="match status" value="1"/>
</dbReference>
<evidence type="ECO:0000256" key="4">
    <source>
        <dbReference type="ARBA" id="ARBA00022018"/>
    </source>
</evidence>
<keyword evidence="5 12" id="KW-0328">Glycosyltransferase</keyword>
<evidence type="ECO:0000259" key="13">
    <source>
        <dbReference type="Pfam" id="PF00534"/>
    </source>
</evidence>
<evidence type="ECO:0000256" key="5">
    <source>
        <dbReference type="ARBA" id="ARBA00022676"/>
    </source>
</evidence>
<dbReference type="InterPro" id="IPR031814">
    <property type="entry name" value="ALG11_N"/>
</dbReference>
<evidence type="ECO:0000259" key="14">
    <source>
        <dbReference type="Pfam" id="PF15924"/>
    </source>
</evidence>
<dbReference type="GeneID" id="9833503"/>
<comment type="subcellular location">
    <subcellularLocation>
        <location evidence="1">Endoplasmic reticulum membrane</location>
        <topology evidence="1">Single-pass membrane protein</topology>
    </subcellularLocation>
</comment>
<comment type="pathway">
    <text evidence="2 12">Protein modification; protein glycosylation.</text>
</comment>
<evidence type="ECO:0000256" key="12">
    <source>
        <dbReference type="RuleBase" id="RU367051"/>
    </source>
</evidence>
<evidence type="ECO:0000313" key="16">
    <source>
        <dbReference type="Proteomes" id="UP000009170"/>
    </source>
</evidence>
<keyword evidence="10" id="KW-0472">Membrane</keyword>
<dbReference type="FunCoup" id="A0A090M3X0">
    <property type="interactions" value="1663"/>
</dbReference>
<dbReference type="EC" id="2.4.1.131" evidence="3 12"/>
<proteinExistence type="inferred from homology"/>
<evidence type="ECO:0000256" key="10">
    <source>
        <dbReference type="ARBA" id="ARBA00023136"/>
    </source>
</evidence>
<keyword evidence="7" id="KW-0812">Transmembrane</keyword>